<gene>
    <name evidence="1" type="ORF">APHIGO_LOCUS4532</name>
</gene>
<proteinExistence type="predicted"/>
<name>A0A9P0NI25_APHGO</name>
<sequence length="142" mass="16538">MQVSMNALQRRIGFVLVQVRSTVTVQKPASAMFIVIRISILRSFEVLKVWSSGRQCRADRGGDQRYRRERQQNQSVQRRHVGKRLVGMIAVRWLLNRRRASRFCERACGGHPETCESDFHSVSAVRFEGIRNCCFRNRGRTK</sequence>
<protein>
    <submittedName>
        <fullName evidence="1">Uncharacterized protein</fullName>
    </submittedName>
</protein>
<keyword evidence="2" id="KW-1185">Reference proteome</keyword>
<dbReference type="Proteomes" id="UP001154329">
    <property type="component" value="Chromosome 2"/>
</dbReference>
<organism evidence="1 2">
    <name type="scientific">Aphis gossypii</name>
    <name type="common">Cotton aphid</name>
    <dbReference type="NCBI Taxonomy" id="80765"/>
    <lineage>
        <taxon>Eukaryota</taxon>
        <taxon>Metazoa</taxon>
        <taxon>Ecdysozoa</taxon>
        <taxon>Arthropoda</taxon>
        <taxon>Hexapoda</taxon>
        <taxon>Insecta</taxon>
        <taxon>Pterygota</taxon>
        <taxon>Neoptera</taxon>
        <taxon>Paraneoptera</taxon>
        <taxon>Hemiptera</taxon>
        <taxon>Sternorrhyncha</taxon>
        <taxon>Aphidomorpha</taxon>
        <taxon>Aphidoidea</taxon>
        <taxon>Aphididae</taxon>
        <taxon>Aphidini</taxon>
        <taxon>Aphis</taxon>
        <taxon>Aphis</taxon>
    </lineage>
</organism>
<accession>A0A9P0NI25</accession>
<reference evidence="1" key="1">
    <citation type="submission" date="2022-02" db="EMBL/GenBank/DDBJ databases">
        <authorList>
            <person name="King R."/>
        </authorList>
    </citation>
    <scope>NUCLEOTIDE SEQUENCE</scope>
</reference>
<reference evidence="1" key="2">
    <citation type="submission" date="2022-10" db="EMBL/GenBank/DDBJ databases">
        <authorList>
            <consortium name="ENA_rothamsted_submissions"/>
            <consortium name="culmorum"/>
            <person name="King R."/>
        </authorList>
    </citation>
    <scope>NUCLEOTIDE SEQUENCE</scope>
</reference>
<evidence type="ECO:0000313" key="1">
    <source>
        <dbReference type="EMBL" id="CAH1721798.1"/>
    </source>
</evidence>
<dbReference type="EMBL" id="OU899035">
    <property type="protein sequence ID" value="CAH1721798.1"/>
    <property type="molecule type" value="Genomic_DNA"/>
</dbReference>
<dbReference type="AlphaFoldDB" id="A0A9P0NI25"/>
<evidence type="ECO:0000313" key="2">
    <source>
        <dbReference type="Proteomes" id="UP001154329"/>
    </source>
</evidence>